<protein>
    <recommendedName>
        <fullName evidence="5">Cobalamin biosynthesis protein CbiX</fullName>
    </recommendedName>
</protein>
<evidence type="ECO:0000256" key="1">
    <source>
        <dbReference type="ARBA" id="ARBA00022723"/>
    </source>
</evidence>
<accession>A0A9W6CZ51</accession>
<dbReference type="GO" id="GO:0016829">
    <property type="term" value="F:lyase activity"/>
    <property type="evidence" value="ECO:0007669"/>
    <property type="project" value="UniProtKB-KW"/>
</dbReference>
<evidence type="ECO:0000313" key="4">
    <source>
        <dbReference type="Proteomes" id="UP001144396"/>
    </source>
</evidence>
<dbReference type="AlphaFoldDB" id="A0A9W6CZ51"/>
<gene>
    <name evidence="3" type="ORF">ARHIZOSPH14_28980</name>
</gene>
<dbReference type="PANTHER" id="PTHR33542">
    <property type="entry name" value="SIROHYDROCHLORIN FERROCHELATASE, CHLOROPLASTIC"/>
    <property type="match status" value="1"/>
</dbReference>
<keyword evidence="1" id="KW-0479">Metal-binding</keyword>
<reference evidence="3" key="1">
    <citation type="submission" date="2022-12" db="EMBL/GenBank/DDBJ databases">
        <title>Reference genome sequencing for broad-spectrum identification of bacterial and archaeal isolates by mass spectrometry.</title>
        <authorList>
            <person name="Sekiguchi Y."/>
            <person name="Tourlousse D.M."/>
        </authorList>
    </citation>
    <scope>NUCLEOTIDE SEQUENCE</scope>
    <source>
        <strain evidence="3">14</strain>
    </source>
</reference>
<sequence length="258" mass="26380">MVEAESAKAIDSDGDTPPLTLLAVTHGSPSPDNRAAIIGLVDAVASARGDLDVGIGFVDAQHTDVASAVARSVHAPDAVIVPLVLSAGYHVRTGLAAGLDQVESSEVAMAATLGPDSRLIDVLAARLEAAGLRQGDSAVLAAAGSNDPKAVRECFETGRLLAARLGRPVTVGFIAAAMPRLHDAIEMVREVHAGSRVVVSTYLLAPGHFNDAVATAGADVVAPPLIVPGEPVASELVDLVLDRYDDATVLVRESGKAR</sequence>
<proteinExistence type="predicted"/>
<organism evidence="3 4">
    <name type="scientific">Agromyces rhizosphaerae</name>
    <dbReference type="NCBI Taxonomy" id="88374"/>
    <lineage>
        <taxon>Bacteria</taxon>
        <taxon>Bacillati</taxon>
        <taxon>Actinomycetota</taxon>
        <taxon>Actinomycetes</taxon>
        <taxon>Micrococcales</taxon>
        <taxon>Microbacteriaceae</taxon>
        <taxon>Agromyces</taxon>
    </lineage>
</organism>
<dbReference type="InterPro" id="IPR050963">
    <property type="entry name" value="Sirohydro_Cobaltochel/CbiX"/>
</dbReference>
<evidence type="ECO:0000313" key="3">
    <source>
        <dbReference type="EMBL" id="GLI28656.1"/>
    </source>
</evidence>
<dbReference type="Pfam" id="PF01903">
    <property type="entry name" value="CbiX"/>
    <property type="match status" value="2"/>
</dbReference>
<name>A0A9W6CZ51_9MICO</name>
<dbReference type="InterPro" id="IPR002762">
    <property type="entry name" value="CbiX-like"/>
</dbReference>
<dbReference type="PANTHER" id="PTHR33542:SF5">
    <property type="entry name" value="FERROCHELATASE CHE1"/>
    <property type="match status" value="1"/>
</dbReference>
<dbReference type="RefSeq" id="WP_281886220.1">
    <property type="nucleotide sequence ID" value="NZ_BSDP01000001.1"/>
</dbReference>
<dbReference type="SUPFAM" id="SSF53800">
    <property type="entry name" value="Chelatase"/>
    <property type="match status" value="1"/>
</dbReference>
<dbReference type="EMBL" id="BSDP01000001">
    <property type="protein sequence ID" value="GLI28656.1"/>
    <property type="molecule type" value="Genomic_DNA"/>
</dbReference>
<dbReference type="GO" id="GO:0046872">
    <property type="term" value="F:metal ion binding"/>
    <property type="evidence" value="ECO:0007669"/>
    <property type="project" value="UniProtKB-KW"/>
</dbReference>
<evidence type="ECO:0000256" key="2">
    <source>
        <dbReference type="ARBA" id="ARBA00023239"/>
    </source>
</evidence>
<evidence type="ECO:0008006" key="5">
    <source>
        <dbReference type="Google" id="ProtNLM"/>
    </source>
</evidence>
<keyword evidence="2" id="KW-0456">Lyase</keyword>
<dbReference type="Gene3D" id="3.40.50.1400">
    <property type="match status" value="2"/>
</dbReference>
<comment type="caution">
    <text evidence="3">The sequence shown here is derived from an EMBL/GenBank/DDBJ whole genome shotgun (WGS) entry which is preliminary data.</text>
</comment>
<dbReference type="Proteomes" id="UP001144396">
    <property type="component" value="Unassembled WGS sequence"/>
</dbReference>
<keyword evidence="4" id="KW-1185">Reference proteome</keyword>